<feature type="transmembrane region" description="Helical" evidence="12">
    <location>
        <begin position="319"/>
        <end position="336"/>
    </location>
</feature>
<dbReference type="InterPro" id="IPR003780">
    <property type="entry name" value="COX15/CtaA_fam"/>
</dbReference>
<evidence type="ECO:0000256" key="3">
    <source>
        <dbReference type="ARBA" id="ARBA00022692"/>
    </source>
</evidence>
<name>A0A1J5QTY7_9ZZZZ</name>
<keyword evidence="7" id="KW-0408">Iron</keyword>
<feature type="transmembrane region" description="Helical" evidence="12">
    <location>
        <begin position="262"/>
        <end position="279"/>
    </location>
</feature>
<sequence>MDNTGRRAIAAWLFICCLMVFATLVVGGVTRLTHSGLSIVRWQPIVGTVPPLTQADWQRTFAQYQKTPEYQQVNRHMDIGEFKHIFWWEYAHRLLGRSIGLVFLLPFLYFLARRRVDRALAPRLAGIFVLGGLQGAMGWYMVKSGLVEDPRVSQYRLTAHLGLAFVIFTAMFWVALGLINEREKTSRHDGLASLQRFAAWLALIVFVMVLAGGFLAGLHGGLAYNTFPSMNGHFVPPDMFALSPWFANFFNNPSTAQFDHRLIAWLLILLVPAFWLRSWRVTLAPRARLAANLLLLVFALQVGLGISTLLLVVPVPLAALHQDVAMVVFATVLWVNHELRVLR</sequence>
<protein>
    <submittedName>
        <fullName evidence="13">Heme A synthase</fullName>
        <ecNumber evidence="13">1.3.-.-</ecNumber>
    </submittedName>
</protein>
<dbReference type="EC" id="1.3.-.-" evidence="13"/>
<gene>
    <name evidence="13" type="primary">ctaA_6</name>
    <name evidence="13" type="ORF">GALL_313440</name>
</gene>
<evidence type="ECO:0000313" key="13">
    <source>
        <dbReference type="EMBL" id="OIQ86794.1"/>
    </source>
</evidence>
<feature type="transmembrane region" description="Helical" evidence="12">
    <location>
        <begin position="291"/>
        <end position="313"/>
    </location>
</feature>
<evidence type="ECO:0000256" key="11">
    <source>
        <dbReference type="ARBA" id="ARBA00048044"/>
    </source>
</evidence>
<evidence type="ECO:0000256" key="1">
    <source>
        <dbReference type="ARBA" id="ARBA00001970"/>
    </source>
</evidence>
<feature type="transmembrane region" description="Helical" evidence="12">
    <location>
        <begin position="124"/>
        <end position="142"/>
    </location>
</feature>
<dbReference type="GO" id="GO:0046872">
    <property type="term" value="F:metal ion binding"/>
    <property type="evidence" value="ECO:0007669"/>
    <property type="project" value="UniProtKB-KW"/>
</dbReference>
<evidence type="ECO:0000256" key="6">
    <source>
        <dbReference type="ARBA" id="ARBA00023002"/>
    </source>
</evidence>
<keyword evidence="3 12" id="KW-0812">Transmembrane</keyword>
<dbReference type="InterPro" id="IPR023754">
    <property type="entry name" value="HemeA_Synthase_type2"/>
</dbReference>
<dbReference type="GO" id="GO:0120547">
    <property type="term" value="F:heme A synthase activity"/>
    <property type="evidence" value="ECO:0007669"/>
    <property type="project" value="UniProtKB-EC"/>
</dbReference>
<dbReference type="GO" id="GO:0006784">
    <property type="term" value="P:heme A biosynthetic process"/>
    <property type="evidence" value="ECO:0007669"/>
    <property type="project" value="InterPro"/>
</dbReference>
<evidence type="ECO:0000256" key="10">
    <source>
        <dbReference type="ARBA" id="ARBA00044501"/>
    </source>
</evidence>
<dbReference type="EMBL" id="MLJW01000458">
    <property type="protein sequence ID" value="OIQ86794.1"/>
    <property type="molecule type" value="Genomic_DNA"/>
</dbReference>
<accession>A0A1J5QTY7</accession>
<comment type="caution">
    <text evidence="13">The sequence shown here is derived from an EMBL/GenBank/DDBJ whole genome shotgun (WGS) entry which is preliminary data.</text>
</comment>
<keyword evidence="6 13" id="KW-0560">Oxidoreductase</keyword>
<organism evidence="13">
    <name type="scientific">mine drainage metagenome</name>
    <dbReference type="NCBI Taxonomy" id="410659"/>
    <lineage>
        <taxon>unclassified sequences</taxon>
        <taxon>metagenomes</taxon>
        <taxon>ecological metagenomes</taxon>
    </lineage>
</organism>
<evidence type="ECO:0000256" key="9">
    <source>
        <dbReference type="ARBA" id="ARBA00023136"/>
    </source>
</evidence>
<keyword evidence="4" id="KW-0479">Metal-binding</keyword>
<dbReference type="Pfam" id="PF02628">
    <property type="entry name" value="COX15-CtaA"/>
    <property type="match status" value="1"/>
</dbReference>
<dbReference type="PANTHER" id="PTHR23289:SF2">
    <property type="entry name" value="CYTOCHROME C OXIDASE ASSEMBLY PROTEIN COX15 HOMOLOG"/>
    <property type="match status" value="1"/>
</dbReference>
<keyword evidence="8" id="KW-0350">Heme biosynthesis</keyword>
<evidence type="ECO:0000256" key="5">
    <source>
        <dbReference type="ARBA" id="ARBA00022989"/>
    </source>
</evidence>
<feature type="transmembrane region" description="Helical" evidence="12">
    <location>
        <begin position="9"/>
        <end position="29"/>
    </location>
</feature>
<reference evidence="13" key="1">
    <citation type="submission" date="2016-10" db="EMBL/GenBank/DDBJ databases">
        <title>Sequence of Gallionella enrichment culture.</title>
        <authorList>
            <person name="Poehlein A."/>
            <person name="Muehling M."/>
            <person name="Daniel R."/>
        </authorList>
    </citation>
    <scope>NUCLEOTIDE SEQUENCE</scope>
</reference>
<keyword evidence="9 12" id="KW-0472">Membrane</keyword>
<comment type="pathway">
    <text evidence="10">Porphyrin-containing compound metabolism; heme A biosynthesis; heme A from heme O: step 1/1.</text>
</comment>
<evidence type="ECO:0000256" key="12">
    <source>
        <dbReference type="SAM" id="Phobius"/>
    </source>
</evidence>
<dbReference type="HAMAP" id="MF_01665">
    <property type="entry name" value="HemeA_synth_type2"/>
    <property type="match status" value="1"/>
</dbReference>
<keyword evidence="5 12" id="KW-1133">Transmembrane helix</keyword>
<comment type="cofactor">
    <cofactor evidence="1">
        <name>heme b</name>
        <dbReference type="ChEBI" id="CHEBI:60344"/>
    </cofactor>
</comment>
<dbReference type="AlphaFoldDB" id="A0A1J5QTY7"/>
<dbReference type="GO" id="GO:0005743">
    <property type="term" value="C:mitochondrial inner membrane"/>
    <property type="evidence" value="ECO:0007669"/>
    <property type="project" value="TreeGrafter"/>
</dbReference>
<evidence type="ECO:0000256" key="8">
    <source>
        <dbReference type="ARBA" id="ARBA00023133"/>
    </source>
</evidence>
<comment type="catalytic activity">
    <reaction evidence="11">
        <text>Fe(II)-heme o + 2 A + H2O = Fe(II)-heme a + 2 AH2</text>
        <dbReference type="Rhea" id="RHEA:63388"/>
        <dbReference type="ChEBI" id="CHEBI:13193"/>
        <dbReference type="ChEBI" id="CHEBI:15377"/>
        <dbReference type="ChEBI" id="CHEBI:17499"/>
        <dbReference type="ChEBI" id="CHEBI:60530"/>
        <dbReference type="ChEBI" id="CHEBI:61715"/>
        <dbReference type="EC" id="1.17.99.9"/>
    </reaction>
    <physiologicalReaction direction="left-to-right" evidence="11">
        <dbReference type="Rhea" id="RHEA:63389"/>
    </physiologicalReaction>
</comment>
<feature type="transmembrane region" description="Helical" evidence="12">
    <location>
        <begin position="94"/>
        <end position="112"/>
    </location>
</feature>
<comment type="subcellular location">
    <subcellularLocation>
        <location evidence="2">Membrane</location>
        <topology evidence="2">Multi-pass membrane protein</topology>
    </subcellularLocation>
</comment>
<dbReference type="GO" id="GO:0016653">
    <property type="term" value="F:oxidoreductase activity, acting on NAD(P)H, heme protein as acceptor"/>
    <property type="evidence" value="ECO:0007669"/>
    <property type="project" value="TreeGrafter"/>
</dbReference>
<dbReference type="PANTHER" id="PTHR23289">
    <property type="entry name" value="CYTOCHROME C OXIDASE ASSEMBLY PROTEIN COX15"/>
    <property type="match status" value="1"/>
</dbReference>
<feature type="transmembrane region" description="Helical" evidence="12">
    <location>
        <begin position="200"/>
        <end position="224"/>
    </location>
</feature>
<evidence type="ECO:0000256" key="2">
    <source>
        <dbReference type="ARBA" id="ARBA00004141"/>
    </source>
</evidence>
<evidence type="ECO:0000256" key="7">
    <source>
        <dbReference type="ARBA" id="ARBA00023004"/>
    </source>
</evidence>
<evidence type="ECO:0000256" key="4">
    <source>
        <dbReference type="ARBA" id="ARBA00022723"/>
    </source>
</evidence>
<proteinExistence type="inferred from homology"/>
<feature type="transmembrane region" description="Helical" evidence="12">
    <location>
        <begin position="157"/>
        <end position="179"/>
    </location>
</feature>